<reference evidence="2" key="1">
    <citation type="submission" date="2016-09" db="EMBL/GenBank/DDBJ databases">
        <authorList>
            <person name="Varghese N."/>
            <person name="Submissions S."/>
        </authorList>
    </citation>
    <scope>NUCLEOTIDE SEQUENCE [LARGE SCALE GENOMIC DNA]</scope>
    <source>
        <strain evidence="2">25nlg</strain>
    </source>
</reference>
<dbReference type="AlphaFoldDB" id="A0A1G6GK43"/>
<dbReference type="EMBL" id="FMYM01000001">
    <property type="protein sequence ID" value="SDB82368.1"/>
    <property type="molecule type" value="Genomic_DNA"/>
</dbReference>
<dbReference type="Proteomes" id="UP000242662">
    <property type="component" value="Unassembled WGS sequence"/>
</dbReference>
<name>A0A1G6GK43_9BACI</name>
<accession>A0A1G6GK43</accession>
<protein>
    <submittedName>
        <fullName evidence="1">Uncharacterized protein</fullName>
    </submittedName>
</protein>
<evidence type="ECO:0000313" key="1">
    <source>
        <dbReference type="EMBL" id="SDB82368.1"/>
    </source>
</evidence>
<dbReference type="OrthoDB" id="2891593at2"/>
<organism evidence="1 2">
    <name type="scientific">Shouchella lonarensis</name>
    <dbReference type="NCBI Taxonomy" id="1464122"/>
    <lineage>
        <taxon>Bacteria</taxon>
        <taxon>Bacillati</taxon>
        <taxon>Bacillota</taxon>
        <taxon>Bacilli</taxon>
        <taxon>Bacillales</taxon>
        <taxon>Bacillaceae</taxon>
        <taxon>Shouchella</taxon>
    </lineage>
</organism>
<sequence length="269" mass="31383">MSSFLNQIEQLLEDALAEKLTHEELADACEEVLFVGPDRISINDHISEQERDVLEDVVHQWAMFIDNTVDDDTLKPGWLKMPKEWLLAWRGQVRKLREQPKVGELSMFWRSDHYKPRASLNNVPGRDLLRMVKYHKLSYVDIESVSQLRQALSVSDAVEIGVGITLDHDLYEWFLESTSDNQLEFYPIKKNLSYVQTIIDKESMIQQEALLAFIYSVAEMNDFVFLVMNPRTKHVPFYDIATEKVNIDIETADAFLMFDYDGTGFFVFW</sequence>
<keyword evidence="2" id="KW-1185">Reference proteome</keyword>
<proteinExistence type="predicted"/>
<dbReference type="STRING" id="1464122.SAMN05421737_101175"/>
<gene>
    <name evidence="1" type="ORF">SAMN05421737_101175</name>
</gene>
<evidence type="ECO:0000313" key="2">
    <source>
        <dbReference type="Proteomes" id="UP000242662"/>
    </source>
</evidence>
<dbReference type="RefSeq" id="WP_090774414.1">
    <property type="nucleotide sequence ID" value="NZ_FMYM01000001.1"/>
</dbReference>